<dbReference type="PROSITE" id="PS50280">
    <property type="entry name" value="SET"/>
    <property type="match status" value="1"/>
</dbReference>
<sequence>MAIMGDSETPMCCEPAFKTKRLPGRGRSVIASRALAAGEVVLIEQPWALVLLPEEQHQRCDFDLSTDGKLLHCRATGLRFASKENQRAAKDLYYEAEVKAAAAAAGSGHADTFPLRGWPTTLRLAVRALQRGAAHGEQPWQQLESHWDELTEPRHRELEQHAARCLDMLAAGLGLLQNQANPGATEVQQFQAIANISDVAHFLAALDVNAMTVTDEEQRDLGLGLYLQGAVFNHDEEPNCIQSFVGRQLKVRTCKAVNAGDELCITYAELAEMSKTRHDFLSQHYHFRPHLQPQAEQRDAVLSAILVPPEWSPAERGVGWDAESGVQDLGSAATALVRKVSDLRSQARANGEDVQLLLSAWQEATSGQHFRLGEGHILRWTLARELMDAFVASERWQEALVFARAVSSTARHIFPVNWPVVSLSLARLAKLELYFGNFANASCCCEEALFAGGLQPSPSLLCWEDRPILAREIRQVLAQASAEAQAMGRGLAAKQALQQEALANTGAPKVDLDGMD</sequence>
<dbReference type="Proteomes" id="UP000604046">
    <property type="component" value="Unassembled WGS sequence"/>
</dbReference>
<dbReference type="InterPro" id="IPR046341">
    <property type="entry name" value="SET_dom_sf"/>
</dbReference>
<evidence type="ECO:0000259" key="1">
    <source>
        <dbReference type="PROSITE" id="PS50280"/>
    </source>
</evidence>
<dbReference type="Gene3D" id="6.10.140.2220">
    <property type="match status" value="1"/>
</dbReference>
<dbReference type="GO" id="GO:0005634">
    <property type="term" value="C:nucleus"/>
    <property type="evidence" value="ECO:0007669"/>
    <property type="project" value="TreeGrafter"/>
</dbReference>
<dbReference type="AlphaFoldDB" id="A0A812R9E4"/>
<dbReference type="InterPro" id="IPR050869">
    <property type="entry name" value="H3K4_H4K5_MeTrfase"/>
</dbReference>
<reference evidence="2" key="1">
    <citation type="submission" date="2021-02" db="EMBL/GenBank/DDBJ databases">
        <authorList>
            <person name="Dougan E. K."/>
            <person name="Rhodes N."/>
            <person name="Thang M."/>
            <person name="Chan C."/>
        </authorList>
    </citation>
    <scope>NUCLEOTIDE SEQUENCE</scope>
</reference>
<evidence type="ECO:0000313" key="3">
    <source>
        <dbReference type="Proteomes" id="UP000604046"/>
    </source>
</evidence>
<dbReference type="Gene3D" id="2.170.270.10">
    <property type="entry name" value="SET domain"/>
    <property type="match status" value="1"/>
</dbReference>
<organism evidence="2 3">
    <name type="scientific">Symbiodinium natans</name>
    <dbReference type="NCBI Taxonomy" id="878477"/>
    <lineage>
        <taxon>Eukaryota</taxon>
        <taxon>Sar</taxon>
        <taxon>Alveolata</taxon>
        <taxon>Dinophyceae</taxon>
        <taxon>Suessiales</taxon>
        <taxon>Symbiodiniaceae</taxon>
        <taxon>Symbiodinium</taxon>
    </lineage>
</organism>
<comment type="caution">
    <text evidence="2">The sequence shown here is derived from an EMBL/GenBank/DDBJ whole genome shotgun (WGS) entry which is preliminary data.</text>
</comment>
<dbReference type="EMBL" id="CAJNDS010002313">
    <property type="protein sequence ID" value="CAE7426300.1"/>
    <property type="molecule type" value="Genomic_DNA"/>
</dbReference>
<evidence type="ECO:0000313" key="2">
    <source>
        <dbReference type="EMBL" id="CAE7426300.1"/>
    </source>
</evidence>
<dbReference type="SUPFAM" id="SSF82199">
    <property type="entry name" value="SET domain"/>
    <property type="match status" value="1"/>
</dbReference>
<proteinExistence type="predicted"/>
<dbReference type="PANTHER" id="PTHR12197">
    <property type="entry name" value="HISTONE-LYSINE N-METHYLTRANSFERASE SMYD"/>
    <property type="match status" value="1"/>
</dbReference>
<gene>
    <name evidence="2" type="primary">Smyd3</name>
    <name evidence="2" type="ORF">SNAT2548_LOCUS23198</name>
</gene>
<keyword evidence="3" id="KW-1185">Reference proteome</keyword>
<accession>A0A812R9E4</accession>
<protein>
    <submittedName>
        <fullName evidence="2">Smyd3 protein</fullName>
    </submittedName>
</protein>
<name>A0A812R9E4_9DINO</name>
<feature type="domain" description="SET" evidence="1">
    <location>
        <begin position="15"/>
        <end position="268"/>
    </location>
</feature>
<dbReference type="InterPro" id="IPR001214">
    <property type="entry name" value="SET_dom"/>
</dbReference>
<dbReference type="PANTHER" id="PTHR12197:SF251">
    <property type="entry name" value="EG:BACR7C10.4 PROTEIN"/>
    <property type="match status" value="1"/>
</dbReference>
<dbReference type="Pfam" id="PF00856">
    <property type="entry name" value="SET"/>
    <property type="match status" value="1"/>
</dbReference>
<dbReference type="Gene3D" id="1.10.220.160">
    <property type="match status" value="1"/>
</dbReference>
<dbReference type="OrthoDB" id="434966at2759"/>